<evidence type="ECO:0000259" key="6">
    <source>
        <dbReference type="Pfam" id="PF07980"/>
    </source>
</evidence>
<dbReference type="PROSITE" id="PS51257">
    <property type="entry name" value="PROKAR_LIPOPROTEIN"/>
    <property type="match status" value="1"/>
</dbReference>
<gene>
    <name evidence="8" type="ORF">CLV84_3747</name>
</gene>
<accession>A0A2S6I0X2</accession>
<dbReference type="GO" id="GO:0009279">
    <property type="term" value="C:cell outer membrane"/>
    <property type="evidence" value="ECO:0007669"/>
    <property type="project" value="UniProtKB-SubCell"/>
</dbReference>
<reference evidence="8 9" key="1">
    <citation type="submission" date="2018-02" db="EMBL/GenBank/DDBJ databases">
        <title>Genomic Encyclopedia of Archaeal and Bacterial Type Strains, Phase II (KMG-II): from individual species to whole genera.</title>
        <authorList>
            <person name="Goeker M."/>
        </authorList>
    </citation>
    <scope>NUCLEOTIDE SEQUENCE [LARGE SCALE GENOMIC DNA]</scope>
    <source>
        <strain evidence="8 9">DSM 29526</strain>
    </source>
</reference>
<keyword evidence="5" id="KW-0998">Cell outer membrane</keyword>
<dbReference type="InterPro" id="IPR012944">
    <property type="entry name" value="SusD_RagB_dom"/>
</dbReference>
<keyword evidence="4" id="KW-0472">Membrane</keyword>
<dbReference type="Pfam" id="PF14322">
    <property type="entry name" value="SusD-like_3"/>
    <property type="match status" value="1"/>
</dbReference>
<feature type="domain" description="SusD-like N-terminal" evidence="7">
    <location>
        <begin position="80"/>
        <end position="231"/>
    </location>
</feature>
<dbReference type="Pfam" id="PF07980">
    <property type="entry name" value="SusD_RagB"/>
    <property type="match status" value="1"/>
</dbReference>
<proteinExistence type="inferred from homology"/>
<protein>
    <submittedName>
        <fullName evidence="8">SusD-like starch-binding protein associating with outer membrane</fullName>
    </submittedName>
</protein>
<comment type="subcellular location">
    <subcellularLocation>
        <location evidence="1">Cell outer membrane</location>
    </subcellularLocation>
</comment>
<dbReference type="Gene3D" id="1.25.40.390">
    <property type="match status" value="1"/>
</dbReference>
<evidence type="ECO:0000256" key="5">
    <source>
        <dbReference type="ARBA" id="ARBA00023237"/>
    </source>
</evidence>
<dbReference type="RefSeq" id="WP_104421309.1">
    <property type="nucleotide sequence ID" value="NZ_PTJC01000007.1"/>
</dbReference>
<evidence type="ECO:0000256" key="2">
    <source>
        <dbReference type="ARBA" id="ARBA00006275"/>
    </source>
</evidence>
<dbReference type="OrthoDB" id="5694214at2"/>
<evidence type="ECO:0000259" key="7">
    <source>
        <dbReference type="Pfam" id="PF14322"/>
    </source>
</evidence>
<dbReference type="EMBL" id="PTJC01000007">
    <property type="protein sequence ID" value="PPK84585.1"/>
    <property type="molecule type" value="Genomic_DNA"/>
</dbReference>
<keyword evidence="3" id="KW-0732">Signal</keyword>
<sequence length="531" mass="60028">MNTIKSVFLLLLCGATYSCSDFLEEEPRSEASLNQFFTEPAHAENAVNALYRDGAPALWMNGGVYNGRDIMYGPYLSGFFENNYKGQYAYIGFAQQLQLNAINSNSILNTYWSQMYREISRANNAIKYIPTTEGVSEAQANRLLGEARFFRAWAYFMLVRHFGDVPLIVEPYESLNDIYRPRNSADEVYALIVQDLEFAVNSAGLAEENMIENGYRVSKPAAAALLADVQLTRSGFPQQNDNYAAAAAAARTVINGGSHSLAQNDLDGSGDVDPENSAYNKIRRQELTAIAQEFVYPIEFTIGIAGSGYPAYTYPVTLTNQTNYSITNQAYEPRDEFLAMYDDEADLRIQNKQLWHNTYTNEDGETTTFRFQPYLWHDDQALFGTTNRANSELEVAAYTYAEVLLIAAEAIARSEGVTAEAVDYLTQVRSRAYFMQDAEDIRAELAGLSVQEFVEEVWTERNRELALNFKIWFDMVRTRKYPEANDGNVTFVDLVGRENTWGSTYQERNLLLPLPDQELQRNTNLGQNTGY</sequence>
<keyword evidence="9" id="KW-1185">Reference proteome</keyword>
<comment type="caution">
    <text evidence="8">The sequence shown here is derived from an EMBL/GenBank/DDBJ whole genome shotgun (WGS) entry which is preliminary data.</text>
</comment>
<name>A0A2S6I0X2_9BACT</name>
<evidence type="ECO:0000256" key="3">
    <source>
        <dbReference type="ARBA" id="ARBA00022729"/>
    </source>
</evidence>
<evidence type="ECO:0000313" key="8">
    <source>
        <dbReference type="EMBL" id="PPK84585.1"/>
    </source>
</evidence>
<evidence type="ECO:0000313" key="9">
    <source>
        <dbReference type="Proteomes" id="UP000237662"/>
    </source>
</evidence>
<evidence type="ECO:0000256" key="1">
    <source>
        <dbReference type="ARBA" id="ARBA00004442"/>
    </source>
</evidence>
<dbReference type="SUPFAM" id="SSF48452">
    <property type="entry name" value="TPR-like"/>
    <property type="match status" value="1"/>
</dbReference>
<evidence type="ECO:0000256" key="4">
    <source>
        <dbReference type="ARBA" id="ARBA00023136"/>
    </source>
</evidence>
<feature type="domain" description="RagB/SusD" evidence="6">
    <location>
        <begin position="349"/>
        <end position="531"/>
    </location>
</feature>
<dbReference type="Proteomes" id="UP000237662">
    <property type="component" value="Unassembled WGS sequence"/>
</dbReference>
<dbReference type="AlphaFoldDB" id="A0A2S6I0X2"/>
<organism evidence="8 9">
    <name type="scientific">Neolewinella xylanilytica</name>
    <dbReference type="NCBI Taxonomy" id="1514080"/>
    <lineage>
        <taxon>Bacteria</taxon>
        <taxon>Pseudomonadati</taxon>
        <taxon>Bacteroidota</taxon>
        <taxon>Saprospiria</taxon>
        <taxon>Saprospirales</taxon>
        <taxon>Lewinellaceae</taxon>
        <taxon>Neolewinella</taxon>
    </lineage>
</organism>
<dbReference type="InterPro" id="IPR011990">
    <property type="entry name" value="TPR-like_helical_dom_sf"/>
</dbReference>
<dbReference type="InterPro" id="IPR033985">
    <property type="entry name" value="SusD-like_N"/>
</dbReference>
<comment type="similarity">
    <text evidence="2">Belongs to the SusD family.</text>
</comment>